<dbReference type="Gramene" id="PNT70458">
    <property type="protein sequence ID" value="PNT70458"/>
    <property type="gene ID" value="BRADI_2g12423v3"/>
</dbReference>
<reference evidence="1" key="2">
    <citation type="submission" date="2017-06" db="EMBL/GenBank/DDBJ databases">
        <title>WGS assembly of Brachypodium distachyon.</title>
        <authorList>
            <consortium name="The International Brachypodium Initiative"/>
            <person name="Lucas S."/>
            <person name="Harmon-Smith M."/>
            <person name="Lail K."/>
            <person name="Tice H."/>
            <person name="Grimwood J."/>
            <person name="Bruce D."/>
            <person name="Barry K."/>
            <person name="Shu S."/>
            <person name="Lindquist E."/>
            <person name="Wang M."/>
            <person name="Pitluck S."/>
            <person name="Vogel J.P."/>
            <person name="Garvin D.F."/>
            <person name="Mockler T.C."/>
            <person name="Schmutz J."/>
            <person name="Rokhsar D."/>
            <person name="Bevan M.W."/>
        </authorList>
    </citation>
    <scope>NUCLEOTIDE SEQUENCE</scope>
    <source>
        <strain evidence="1">Bd21</strain>
    </source>
</reference>
<organism evidence="1">
    <name type="scientific">Brachypodium distachyon</name>
    <name type="common">Purple false brome</name>
    <name type="synonym">Trachynia distachya</name>
    <dbReference type="NCBI Taxonomy" id="15368"/>
    <lineage>
        <taxon>Eukaryota</taxon>
        <taxon>Viridiplantae</taxon>
        <taxon>Streptophyta</taxon>
        <taxon>Embryophyta</taxon>
        <taxon>Tracheophyta</taxon>
        <taxon>Spermatophyta</taxon>
        <taxon>Magnoliopsida</taxon>
        <taxon>Liliopsida</taxon>
        <taxon>Poales</taxon>
        <taxon>Poaceae</taxon>
        <taxon>BOP clade</taxon>
        <taxon>Pooideae</taxon>
        <taxon>Stipodae</taxon>
        <taxon>Brachypodieae</taxon>
        <taxon>Brachypodium</taxon>
    </lineage>
</organism>
<dbReference type="InParanoid" id="A0A2K2D856"/>
<dbReference type="EMBL" id="CM000881">
    <property type="protein sequence ID" value="PNT70458.1"/>
    <property type="molecule type" value="Genomic_DNA"/>
</dbReference>
<protein>
    <submittedName>
        <fullName evidence="1 2">Uncharacterized protein</fullName>
    </submittedName>
</protein>
<dbReference type="Proteomes" id="UP000008810">
    <property type="component" value="Chromosome 2"/>
</dbReference>
<reference evidence="2" key="3">
    <citation type="submission" date="2018-08" db="UniProtKB">
        <authorList>
            <consortium name="EnsemblPlants"/>
        </authorList>
    </citation>
    <scope>IDENTIFICATION</scope>
    <source>
        <strain evidence="2">cv. Bd21</strain>
    </source>
</reference>
<proteinExistence type="predicted"/>
<sequence>MSRHIAKGSLVCEHSASAPMDLNSFMDGVPIGRPGCHRGERHEFGLIAAAVGQSIVLMLRSCSSDLRLLYQHGTQKSPYLDGLAVFLFRKTAWQLWPETNKRVCHTPICRAADMFQNPDYQG</sequence>
<dbReference type="AlphaFoldDB" id="A0A2K2D856"/>
<evidence type="ECO:0000313" key="3">
    <source>
        <dbReference type="Proteomes" id="UP000008810"/>
    </source>
</evidence>
<keyword evidence="3" id="KW-1185">Reference proteome</keyword>
<evidence type="ECO:0000313" key="1">
    <source>
        <dbReference type="EMBL" id="PNT70458.1"/>
    </source>
</evidence>
<reference evidence="1 2" key="1">
    <citation type="journal article" date="2010" name="Nature">
        <title>Genome sequencing and analysis of the model grass Brachypodium distachyon.</title>
        <authorList>
            <consortium name="International Brachypodium Initiative"/>
        </authorList>
    </citation>
    <scope>NUCLEOTIDE SEQUENCE [LARGE SCALE GENOMIC DNA]</scope>
    <source>
        <strain evidence="1 2">Bd21</strain>
    </source>
</reference>
<name>A0A2K2D856_BRADI</name>
<gene>
    <name evidence="1" type="ORF">BRADI_2g12423v3</name>
</gene>
<evidence type="ECO:0000313" key="2">
    <source>
        <dbReference type="EnsemblPlants" id="PNT70458"/>
    </source>
</evidence>
<accession>A0A2K2D856</accession>
<dbReference type="EnsemblPlants" id="PNT70458">
    <property type="protein sequence ID" value="PNT70458"/>
    <property type="gene ID" value="BRADI_2g12423v3"/>
</dbReference>